<reference evidence="2 3" key="1">
    <citation type="submission" date="2017-09" db="EMBL/GenBank/DDBJ databases">
        <authorList>
            <person name="Ehlers B."/>
            <person name="Leendertz F.H."/>
        </authorList>
    </citation>
    <scope>NUCLEOTIDE SEQUENCE [LARGE SCALE GENOMIC DNA]</scope>
    <source>
        <strain evidence="2 3">DSM 27208</strain>
    </source>
</reference>
<keyword evidence="1" id="KW-1133">Transmembrane helix</keyword>
<evidence type="ECO:0000313" key="3">
    <source>
        <dbReference type="Proteomes" id="UP000219453"/>
    </source>
</evidence>
<protein>
    <submittedName>
        <fullName evidence="2">Uncharacterized protein</fullName>
    </submittedName>
</protein>
<proteinExistence type="predicted"/>
<feature type="transmembrane region" description="Helical" evidence="1">
    <location>
        <begin position="12"/>
        <end position="33"/>
    </location>
</feature>
<dbReference type="EMBL" id="OBEJ01000003">
    <property type="protein sequence ID" value="SNZ15640.1"/>
    <property type="molecule type" value="Genomic_DNA"/>
</dbReference>
<dbReference type="AlphaFoldDB" id="A0A285P1P6"/>
<dbReference type="Pfam" id="PF24284">
    <property type="entry name" value="DUF7472"/>
    <property type="match status" value="1"/>
</dbReference>
<dbReference type="RefSeq" id="WP_097009441.1">
    <property type="nucleotide sequence ID" value="NZ_OBEJ01000003.1"/>
</dbReference>
<evidence type="ECO:0000313" key="2">
    <source>
        <dbReference type="EMBL" id="SNZ15640.1"/>
    </source>
</evidence>
<keyword evidence="3" id="KW-1185">Reference proteome</keyword>
<feature type="transmembrane region" description="Helical" evidence="1">
    <location>
        <begin position="45"/>
        <end position="65"/>
    </location>
</feature>
<keyword evidence="1" id="KW-0812">Transmembrane</keyword>
<name>A0A285P1P6_NATPI</name>
<sequence length="82" mass="8342">MDIEREQKIEIGVSVGGLAVVIGAMMAVGASYSADGGLTAQGGQLLVGTIVGFILLMAVTGYLLATKVTANEDNDDETPELA</sequence>
<gene>
    <name evidence="2" type="ORF">SAMN06269185_2539</name>
</gene>
<evidence type="ECO:0000256" key="1">
    <source>
        <dbReference type="SAM" id="Phobius"/>
    </source>
</evidence>
<organism evidence="2 3">
    <name type="scientific">Natronoarchaeum philippinense</name>
    <dbReference type="NCBI Taxonomy" id="558529"/>
    <lineage>
        <taxon>Archaea</taxon>
        <taxon>Methanobacteriati</taxon>
        <taxon>Methanobacteriota</taxon>
        <taxon>Stenosarchaea group</taxon>
        <taxon>Halobacteria</taxon>
        <taxon>Halobacteriales</taxon>
        <taxon>Natronoarchaeaceae</taxon>
    </lineage>
</organism>
<dbReference type="OrthoDB" id="170376at2157"/>
<accession>A0A285P1P6</accession>
<keyword evidence="1" id="KW-0472">Membrane</keyword>
<dbReference type="InterPro" id="IPR055895">
    <property type="entry name" value="DUF7472"/>
</dbReference>
<dbReference type="Proteomes" id="UP000219453">
    <property type="component" value="Unassembled WGS sequence"/>
</dbReference>